<keyword evidence="3" id="KW-1185">Reference proteome</keyword>
<feature type="compositionally biased region" description="Acidic residues" evidence="1">
    <location>
        <begin position="155"/>
        <end position="164"/>
    </location>
</feature>
<name>A0ABX2HPF9_9FIRM</name>
<dbReference type="EMBL" id="JAAITT010000039">
    <property type="protein sequence ID" value="NSJ51374.1"/>
    <property type="molecule type" value="Genomic_DNA"/>
</dbReference>
<gene>
    <name evidence="2" type="ORF">G5B36_22075</name>
</gene>
<protein>
    <submittedName>
        <fullName evidence="2">Uncharacterized protein</fullName>
    </submittedName>
</protein>
<evidence type="ECO:0000256" key="1">
    <source>
        <dbReference type="SAM" id="MobiDB-lite"/>
    </source>
</evidence>
<sequence>MNFRSNSEMARYYIEKLMEDGEEHSFPEITDYVMANSEGREIKGPLTIPIISNSVTKVICQGKGTYETTKRGCYRKIDAQVNGMSAPFGAYTRAMNILQSTKEELKSCFKISLMDTEIDTEAVKDMQKCGKTIGNWIELALKDVETRLQEMQSMEAEEEAEEDPSMTLNM</sequence>
<evidence type="ECO:0000313" key="2">
    <source>
        <dbReference type="EMBL" id="NSJ51374.1"/>
    </source>
</evidence>
<proteinExistence type="predicted"/>
<dbReference type="Proteomes" id="UP000669239">
    <property type="component" value="Unassembled WGS sequence"/>
</dbReference>
<feature type="region of interest" description="Disordered" evidence="1">
    <location>
        <begin position="150"/>
        <end position="170"/>
    </location>
</feature>
<comment type="caution">
    <text evidence="2">The sequence shown here is derived from an EMBL/GenBank/DDBJ whole genome shotgun (WGS) entry which is preliminary data.</text>
</comment>
<organism evidence="2 3">
    <name type="scientific">Enterocloster aldenensis</name>
    <dbReference type="NCBI Taxonomy" id="358742"/>
    <lineage>
        <taxon>Bacteria</taxon>
        <taxon>Bacillati</taxon>
        <taxon>Bacillota</taxon>
        <taxon>Clostridia</taxon>
        <taxon>Lachnospirales</taxon>
        <taxon>Lachnospiraceae</taxon>
        <taxon>Enterocloster</taxon>
    </lineage>
</organism>
<evidence type="ECO:0000313" key="3">
    <source>
        <dbReference type="Proteomes" id="UP000669239"/>
    </source>
</evidence>
<accession>A0ABX2HPF9</accession>
<dbReference type="RefSeq" id="WP_165642818.1">
    <property type="nucleotide sequence ID" value="NZ_JAAITT010000039.1"/>
</dbReference>
<reference evidence="2 3" key="1">
    <citation type="journal article" date="2020" name="Cell Host Microbe">
        <title>Functional and Genomic Variation between Human-Derived Isolates of Lachnospiraceae Reveals Inter- and Intra-Species Diversity.</title>
        <authorList>
            <person name="Sorbara M.T."/>
            <person name="Littmann E.R."/>
            <person name="Fontana E."/>
            <person name="Moody T.U."/>
            <person name="Kohout C.E."/>
            <person name="Gjonbalaj M."/>
            <person name="Eaton V."/>
            <person name="Seok R."/>
            <person name="Leiner I.M."/>
            <person name="Pamer E.G."/>
        </authorList>
    </citation>
    <scope>NUCLEOTIDE SEQUENCE [LARGE SCALE GENOMIC DNA]</scope>
    <source>
        <strain evidence="2 3">MSK.1.17</strain>
    </source>
</reference>